<name>D1NU93_9BIFI</name>
<accession>D1NU93</accession>
<gene>
    <name evidence="7" type="ORF">BGLCM_1236</name>
    <name evidence="6" type="ORF">BIFGAL_03414</name>
</gene>
<dbReference type="NCBIfam" id="TIGR03687">
    <property type="entry name" value="pupylate_cterm"/>
    <property type="match status" value="1"/>
</dbReference>
<dbReference type="GO" id="GO:0031386">
    <property type="term" value="F:protein tag activity"/>
    <property type="evidence" value="ECO:0007669"/>
    <property type="project" value="InterPro"/>
</dbReference>
<evidence type="ECO:0000313" key="6">
    <source>
        <dbReference type="EMBL" id="EFA23297.1"/>
    </source>
</evidence>
<comment type="caution">
    <text evidence="6">The sequence shown here is derived from an EMBL/GenBank/DDBJ whole genome shotgun (WGS) entry which is preliminary data.</text>
</comment>
<keyword evidence="9" id="KW-1185">Reference proteome</keyword>
<dbReference type="EMBL" id="ABXB03000002">
    <property type="protein sequence ID" value="EFA23297.1"/>
    <property type="molecule type" value="Genomic_DNA"/>
</dbReference>
<dbReference type="AlphaFoldDB" id="D1NU93"/>
<dbReference type="Pfam" id="PF05639">
    <property type="entry name" value="Pup"/>
    <property type="match status" value="1"/>
</dbReference>
<reference evidence="6 8" key="1">
    <citation type="submission" date="2009-11" db="EMBL/GenBank/DDBJ databases">
        <authorList>
            <person name="Weinstock G."/>
            <person name="Sodergren E."/>
            <person name="Clifton S."/>
            <person name="Fulton L."/>
            <person name="Fulton B."/>
            <person name="Courtney L."/>
            <person name="Fronick C."/>
            <person name="Harrison M."/>
            <person name="Strong C."/>
            <person name="Farmer C."/>
            <person name="Delahaunty K."/>
            <person name="Markovic C."/>
            <person name="Hall O."/>
            <person name="Minx P."/>
            <person name="Tomlinson C."/>
            <person name="Mitreva M."/>
            <person name="Nelson J."/>
            <person name="Hou S."/>
            <person name="Wollam A."/>
            <person name="Pepin K.H."/>
            <person name="Johnson M."/>
            <person name="Bhonagiri V."/>
            <person name="Nash W.E."/>
            <person name="Warren W."/>
            <person name="Chinwalla A."/>
            <person name="Mardis E.R."/>
            <person name="Wilson R.K."/>
        </authorList>
    </citation>
    <scope>NUCLEOTIDE SEQUENCE [LARGE SCALE GENOMIC DNA]</scope>
    <source>
        <strain evidence="6 8">DSM 20093</strain>
    </source>
</reference>
<evidence type="ECO:0000313" key="8">
    <source>
        <dbReference type="Proteomes" id="UP000003656"/>
    </source>
</evidence>
<evidence type="ECO:0000256" key="2">
    <source>
        <dbReference type="ARBA" id="ARBA00010616"/>
    </source>
</evidence>
<dbReference type="eggNOG" id="ENOG5031YAF">
    <property type="taxonomic scope" value="Bacteria"/>
</dbReference>
<evidence type="ECO:0000256" key="4">
    <source>
        <dbReference type="ARBA" id="ARBA00032321"/>
    </source>
</evidence>
<proteinExistence type="inferred from homology"/>
<dbReference type="GO" id="GO:0010498">
    <property type="term" value="P:proteasomal protein catabolic process"/>
    <property type="evidence" value="ECO:0007669"/>
    <property type="project" value="InterPro"/>
</dbReference>
<dbReference type="STRING" id="561180.BIFGAL_03414"/>
<comment type="similarity">
    <text evidence="2">Belongs to the prokaryotic ubiquitin-like protein family.</text>
</comment>
<dbReference type="Proteomes" id="UP000003656">
    <property type="component" value="Unassembled WGS sequence"/>
</dbReference>
<organism evidence="6 8">
    <name type="scientific">Bifidobacterium gallicum DSM 20093 = LMG 11596</name>
    <dbReference type="NCBI Taxonomy" id="561180"/>
    <lineage>
        <taxon>Bacteria</taxon>
        <taxon>Bacillati</taxon>
        <taxon>Actinomycetota</taxon>
        <taxon>Actinomycetes</taxon>
        <taxon>Bifidobacteriales</taxon>
        <taxon>Bifidobacteriaceae</taxon>
        <taxon>Bifidobacterium</taxon>
    </lineage>
</organism>
<protein>
    <recommendedName>
        <fullName evidence="3">Prokaryotic ubiquitin-like protein Pup</fullName>
    </recommendedName>
    <alternativeName>
        <fullName evidence="4">Bacterial ubiquitin-like modifier</fullName>
    </alternativeName>
</protein>
<reference evidence="7 9" key="2">
    <citation type="submission" date="2014-03" db="EMBL/GenBank/DDBJ databases">
        <title>Genomics of Bifidobacteria.</title>
        <authorList>
            <person name="Ventura M."/>
            <person name="Milani C."/>
            <person name="Lugli G.A."/>
        </authorList>
    </citation>
    <scope>NUCLEOTIDE SEQUENCE [LARGE SCALE GENOMIC DNA]</scope>
    <source>
        <strain evidence="7 9">LMG 11596</strain>
    </source>
</reference>
<evidence type="ECO:0000256" key="3">
    <source>
        <dbReference type="ARBA" id="ARBA00016748"/>
    </source>
</evidence>
<evidence type="ECO:0000313" key="7">
    <source>
        <dbReference type="EMBL" id="KFI58939.1"/>
    </source>
</evidence>
<dbReference type="InterPro" id="IPR008515">
    <property type="entry name" value="Ubiquitin-like_Pup"/>
</dbReference>
<evidence type="ECO:0000256" key="5">
    <source>
        <dbReference type="SAM" id="MobiDB-lite"/>
    </source>
</evidence>
<comment type="pathway">
    <text evidence="1">Protein degradation; proteasomal Pup-dependent pathway.</text>
</comment>
<dbReference type="OrthoDB" id="3254977at2"/>
<dbReference type="EMBL" id="JGYW01000005">
    <property type="protein sequence ID" value="KFI58939.1"/>
    <property type="molecule type" value="Genomic_DNA"/>
</dbReference>
<dbReference type="UniPathway" id="UPA00997"/>
<dbReference type="RefSeq" id="WP_006294863.1">
    <property type="nucleotide sequence ID" value="NZ_ABXB03000002.1"/>
</dbReference>
<sequence length="63" mass="7022">MPQEQVNRKASEHTQAVNDEQVRLNVEAEASMDVLDSILDDISTVLETNAQEYVDSFVQKGGQ</sequence>
<evidence type="ECO:0000313" key="9">
    <source>
        <dbReference type="Proteomes" id="UP000029074"/>
    </source>
</evidence>
<dbReference type="GO" id="GO:0070628">
    <property type="term" value="F:proteasome binding"/>
    <property type="evidence" value="ECO:0007669"/>
    <property type="project" value="InterPro"/>
</dbReference>
<evidence type="ECO:0000256" key="1">
    <source>
        <dbReference type="ARBA" id="ARBA00004707"/>
    </source>
</evidence>
<dbReference type="Proteomes" id="UP000029074">
    <property type="component" value="Unassembled WGS sequence"/>
</dbReference>
<dbReference type="GO" id="GO:0070490">
    <property type="term" value="P:protein pupylation"/>
    <property type="evidence" value="ECO:0007669"/>
    <property type="project" value="InterPro"/>
</dbReference>
<dbReference type="GO" id="GO:0019941">
    <property type="term" value="P:modification-dependent protein catabolic process"/>
    <property type="evidence" value="ECO:0007669"/>
    <property type="project" value="InterPro"/>
</dbReference>
<feature type="compositionally biased region" description="Basic and acidic residues" evidence="5">
    <location>
        <begin position="1"/>
        <end position="12"/>
    </location>
</feature>
<feature type="region of interest" description="Disordered" evidence="5">
    <location>
        <begin position="1"/>
        <end position="20"/>
    </location>
</feature>